<dbReference type="SUPFAM" id="SSF55136">
    <property type="entry name" value="Probable bacterial effector-binding domain"/>
    <property type="match status" value="1"/>
</dbReference>
<proteinExistence type="predicted"/>
<gene>
    <name evidence="2" type="ORF">SE17_23090</name>
</gene>
<keyword evidence="3" id="KW-1185">Reference proteome</keyword>
<name>A0A0P9CXP2_9CHLR</name>
<reference evidence="2 3" key="1">
    <citation type="submission" date="2015-09" db="EMBL/GenBank/DDBJ databases">
        <title>Draft genome sequence of Kouleothrix aurantiaca JCM 19913.</title>
        <authorList>
            <person name="Hemp J."/>
        </authorList>
    </citation>
    <scope>NUCLEOTIDE SEQUENCE [LARGE SCALE GENOMIC DNA]</scope>
    <source>
        <strain evidence="2 3">COM-B</strain>
    </source>
</reference>
<organism evidence="2 3">
    <name type="scientific">Kouleothrix aurantiaca</name>
    <dbReference type="NCBI Taxonomy" id="186479"/>
    <lineage>
        <taxon>Bacteria</taxon>
        <taxon>Bacillati</taxon>
        <taxon>Chloroflexota</taxon>
        <taxon>Chloroflexia</taxon>
        <taxon>Chloroflexales</taxon>
        <taxon>Roseiflexineae</taxon>
        <taxon>Roseiflexaceae</taxon>
        <taxon>Kouleothrix</taxon>
    </lineage>
</organism>
<evidence type="ECO:0000259" key="1">
    <source>
        <dbReference type="SMART" id="SM00871"/>
    </source>
</evidence>
<dbReference type="InterPro" id="IPR010499">
    <property type="entry name" value="AraC_E-bd"/>
</dbReference>
<evidence type="ECO:0000313" key="3">
    <source>
        <dbReference type="Proteomes" id="UP000050509"/>
    </source>
</evidence>
<comment type="caution">
    <text evidence="2">The sequence shown here is derived from an EMBL/GenBank/DDBJ whole genome shotgun (WGS) entry which is preliminary data.</text>
</comment>
<dbReference type="EMBL" id="LJCR01001064">
    <property type="protein sequence ID" value="KPV51110.1"/>
    <property type="molecule type" value="Genomic_DNA"/>
</dbReference>
<evidence type="ECO:0000313" key="2">
    <source>
        <dbReference type="EMBL" id="KPV51110.1"/>
    </source>
</evidence>
<feature type="non-terminal residue" evidence="2">
    <location>
        <position position="164"/>
    </location>
</feature>
<sequence>MEVMKITEPKVDERAAQPTVGIRTQVPMSAISDGLVPQLLGETFGWLGQRGIAPAGPPFMRFYVINMEALMDIEIGVPVAGAVEGDERVRAGELPAGRYASLVYTGVANGIPANGVLIEWAEAQGLKWDRFDAPGGDGFVSRYELFLTGPDESPDPADWDSEVA</sequence>
<dbReference type="InterPro" id="IPR029442">
    <property type="entry name" value="GyrI-like"/>
</dbReference>
<dbReference type="AlphaFoldDB" id="A0A0P9CXP2"/>
<dbReference type="SMART" id="SM00871">
    <property type="entry name" value="AraC_E_bind"/>
    <property type="match status" value="1"/>
</dbReference>
<protein>
    <recommendedName>
        <fullName evidence="1">AraC effector-binding domain-containing protein</fullName>
    </recommendedName>
</protein>
<dbReference type="Pfam" id="PF06445">
    <property type="entry name" value="GyrI-like"/>
    <property type="match status" value="1"/>
</dbReference>
<accession>A0A0P9CXP2</accession>
<dbReference type="Proteomes" id="UP000050509">
    <property type="component" value="Unassembled WGS sequence"/>
</dbReference>
<dbReference type="Gene3D" id="3.20.80.10">
    <property type="entry name" value="Regulatory factor, effector binding domain"/>
    <property type="match status" value="1"/>
</dbReference>
<dbReference type="InterPro" id="IPR011256">
    <property type="entry name" value="Reg_factor_effector_dom_sf"/>
</dbReference>
<feature type="domain" description="AraC effector-binding" evidence="1">
    <location>
        <begin position="7"/>
        <end position="164"/>
    </location>
</feature>